<sequence length="523" mass="60409">MGIFKSFISFFESLFHHSAADSKVRNELKKIENEVRLHSPVIYRNRSLVANVAETFVLLITHVKRIEEILSSTIKSNDAKKAGFYVSKLLMTNFDPEMRELYDELYFDVRKEAVKASKIREREFQKQEKQLSQFLQGLNSPEFEQINVVVAKLYQLCDVCRFNYLDAVKLFVPSFTVGASLENMEINNVPIENFESILMDLYYLIHDFQLTSSMAKAVIALAVLHSGVDSVDQDEILEHLKKISYIFRHVLEPDVIKYLLLLIKKDPTFIPRGGSYKASVLNDFIEQTKKQYEADTKRIQLELQDEFLSSEIINLFGNQNLEVLDGYNMDYNIMIQGSGSEAFTWVTPIQILKTFLTRFFDDKIKAVLNDIVIEGFFCNPEYKSNFSKFVFSVTESLDHIKAFEQTFARNGVNDIVLLRSYFSDSFSNPEFATKLSVAVKQINETAKDLVVEESSNIRNLFGYLKDLFEDAKLISPSNITNIKILLASSRNKEYATQLENQLVYWEHFISLMGNYIVFSETRT</sequence>
<evidence type="ECO:0000313" key="1">
    <source>
        <dbReference type="EMBL" id="MBU3849447.1"/>
    </source>
</evidence>
<name>A0A9E2L246_9SPIR</name>
<gene>
    <name evidence="1" type="ORF">IAA16_02655</name>
</gene>
<dbReference type="Pfam" id="PF17239">
    <property type="entry name" value="DUF5312"/>
    <property type="match status" value="1"/>
</dbReference>
<reference evidence="1" key="2">
    <citation type="submission" date="2021-04" db="EMBL/GenBank/DDBJ databases">
        <authorList>
            <person name="Gilroy R."/>
        </authorList>
    </citation>
    <scope>NUCLEOTIDE SEQUENCE</scope>
    <source>
        <strain evidence="1">Gambia15-2214</strain>
    </source>
</reference>
<accession>A0A9E2L246</accession>
<dbReference type="InterPro" id="IPR035196">
    <property type="entry name" value="DUF5312"/>
</dbReference>
<protein>
    <submittedName>
        <fullName evidence="1">DUF5312 domain-containing protein</fullName>
    </submittedName>
</protein>
<dbReference type="EMBL" id="JAHLFV010000061">
    <property type="protein sequence ID" value="MBU3849447.1"/>
    <property type="molecule type" value="Genomic_DNA"/>
</dbReference>
<comment type="caution">
    <text evidence="1">The sequence shown here is derived from an EMBL/GenBank/DDBJ whole genome shotgun (WGS) entry which is preliminary data.</text>
</comment>
<proteinExistence type="predicted"/>
<organism evidence="1 2">
    <name type="scientific">Candidatus Treponema excrementipullorum</name>
    <dbReference type="NCBI Taxonomy" id="2838768"/>
    <lineage>
        <taxon>Bacteria</taxon>
        <taxon>Pseudomonadati</taxon>
        <taxon>Spirochaetota</taxon>
        <taxon>Spirochaetia</taxon>
        <taxon>Spirochaetales</taxon>
        <taxon>Treponemataceae</taxon>
        <taxon>Treponema</taxon>
    </lineage>
</organism>
<dbReference type="Proteomes" id="UP000823914">
    <property type="component" value="Unassembled WGS sequence"/>
</dbReference>
<dbReference type="AlphaFoldDB" id="A0A9E2L246"/>
<evidence type="ECO:0000313" key="2">
    <source>
        <dbReference type="Proteomes" id="UP000823914"/>
    </source>
</evidence>
<reference evidence="1" key="1">
    <citation type="journal article" date="2021" name="PeerJ">
        <title>Extensive microbial diversity within the chicken gut microbiome revealed by metagenomics and culture.</title>
        <authorList>
            <person name="Gilroy R."/>
            <person name="Ravi A."/>
            <person name="Getino M."/>
            <person name="Pursley I."/>
            <person name="Horton D.L."/>
            <person name="Alikhan N.F."/>
            <person name="Baker D."/>
            <person name="Gharbi K."/>
            <person name="Hall N."/>
            <person name="Watson M."/>
            <person name="Adriaenssens E.M."/>
            <person name="Foster-Nyarko E."/>
            <person name="Jarju S."/>
            <person name="Secka A."/>
            <person name="Antonio M."/>
            <person name="Oren A."/>
            <person name="Chaudhuri R.R."/>
            <person name="La Ragione R."/>
            <person name="Hildebrand F."/>
            <person name="Pallen M.J."/>
        </authorList>
    </citation>
    <scope>NUCLEOTIDE SEQUENCE</scope>
    <source>
        <strain evidence="1">Gambia15-2214</strain>
    </source>
</reference>